<dbReference type="PANTHER" id="PTHR48228">
    <property type="entry name" value="SUCCINYL-COA--D-CITRAMALATE COA-TRANSFERASE"/>
    <property type="match status" value="1"/>
</dbReference>
<comment type="caution">
    <text evidence="2">The sequence shown here is derived from an EMBL/GenBank/DDBJ whole genome shotgun (WGS) entry which is preliminary data.</text>
</comment>
<protein>
    <submittedName>
        <fullName evidence="2">Crotonobetainyl-CoA:carnitine CoA-transferase CaiB-like acyl-CoA transferase</fullName>
    </submittedName>
</protein>
<dbReference type="PANTHER" id="PTHR48228:SF6">
    <property type="entry name" value="L-CARNITINE COA-TRANSFERASE"/>
    <property type="match status" value="1"/>
</dbReference>
<sequence>MTTILDGIRVLDFGRYIAGPFCAAMLGDMGAEVIRIEPPAGADDRYLMPVTPEGEGALFLQSNRGKRSLTLDLTRDEGRALARRLVETADVVIANAPPAALAQQGLDYDSLRAVKPDIILTVATAWGLTGPNRNASGFDGTGQAVSGAIWLSGQPGQPFRAATSYVDYGTAISCAYGTLGAIIRKLRTGQGSLVETSLIGTALTMTTPMLMEEATGARSRVPTGNRSPIAGPSDLFATRDGWVLTQVIGQGMFRRWARLVGRPELLDDPRFATDILRGDNGEELSRIMGAWCATRTVEECMAALQAARIPVTRLLRPAQVLEPEFGLAEGFLNWMDHPALPGPLPVARPLATVTGMDATAVRPAPALGAHTDELLGQLGISEAEIARLRGDGIV</sequence>
<dbReference type="Proteomes" id="UP000256941">
    <property type="component" value="Unassembled WGS sequence"/>
</dbReference>
<dbReference type="Gene3D" id="3.40.50.10540">
    <property type="entry name" value="Crotonobetainyl-coa:carnitine coa-transferase, domain 1"/>
    <property type="match status" value="1"/>
</dbReference>
<evidence type="ECO:0000256" key="1">
    <source>
        <dbReference type="ARBA" id="ARBA00022679"/>
    </source>
</evidence>
<evidence type="ECO:0000313" key="2">
    <source>
        <dbReference type="EMBL" id="REF68718.1"/>
    </source>
</evidence>
<dbReference type="InterPro" id="IPR050509">
    <property type="entry name" value="CoA-transferase_III"/>
</dbReference>
<dbReference type="Gene3D" id="3.30.1540.10">
    <property type="entry name" value="formyl-coa transferase, domain 3"/>
    <property type="match status" value="1"/>
</dbReference>
<dbReference type="Pfam" id="PF02515">
    <property type="entry name" value="CoA_transf_3"/>
    <property type="match status" value="1"/>
</dbReference>
<name>A0A3D9XGL9_PARVE</name>
<keyword evidence="1 2" id="KW-0808">Transferase</keyword>
<dbReference type="EMBL" id="QTUJ01000003">
    <property type="protein sequence ID" value="REF68718.1"/>
    <property type="molecule type" value="Genomic_DNA"/>
</dbReference>
<dbReference type="RefSeq" id="WP_116222659.1">
    <property type="nucleotide sequence ID" value="NZ_CP038197.1"/>
</dbReference>
<reference evidence="2 3" key="1">
    <citation type="submission" date="2018-08" db="EMBL/GenBank/DDBJ databases">
        <title>Genomic Encyclopedia of Archaeal and Bacterial Type Strains, Phase II (KMG-II): from individual species to whole genera.</title>
        <authorList>
            <person name="Goeker M."/>
        </authorList>
    </citation>
    <scope>NUCLEOTIDE SEQUENCE [LARGE SCALE GENOMIC DNA]</scope>
    <source>
        <strain evidence="2 3">DSM 17099</strain>
    </source>
</reference>
<proteinExistence type="predicted"/>
<dbReference type="InterPro" id="IPR023606">
    <property type="entry name" value="CoA-Trfase_III_dom_1_sf"/>
</dbReference>
<organism evidence="2 3">
    <name type="scientific">Paracoccus versutus</name>
    <name type="common">Thiobacillus versutus</name>
    <dbReference type="NCBI Taxonomy" id="34007"/>
    <lineage>
        <taxon>Bacteria</taxon>
        <taxon>Pseudomonadati</taxon>
        <taxon>Pseudomonadota</taxon>
        <taxon>Alphaproteobacteria</taxon>
        <taxon>Rhodobacterales</taxon>
        <taxon>Paracoccaceae</taxon>
        <taxon>Paracoccus</taxon>
    </lineage>
</organism>
<dbReference type="SUPFAM" id="SSF89796">
    <property type="entry name" value="CoA-transferase family III (CaiB/BaiF)"/>
    <property type="match status" value="1"/>
</dbReference>
<accession>A0A3D9XGL9</accession>
<dbReference type="InterPro" id="IPR044855">
    <property type="entry name" value="CoA-Trfase_III_dom3_sf"/>
</dbReference>
<dbReference type="AlphaFoldDB" id="A0A3D9XGL9"/>
<dbReference type="GO" id="GO:0016740">
    <property type="term" value="F:transferase activity"/>
    <property type="evidence" value="ECO:0007669"/>
    <property type="project" value="UniProtKB-KW"/>
</dbReference>
<evidence type="ECO:0000313" key="3">
    <source>
        <dbReference type="Proteomes" id="UP000256941"/>
    </source>
</evidence>
<gene>
    <name evidence="2" type="ORF">BDD41_3787</name>
</gene>
<dbReference type="InterPro" id="IPR003673">
    <property type="entry name" value="CoA-Trfase_fam_III"/>
</dbReference>